<sequence length="104" mass="11177">MRKLGLKHLAREVAISAGVPVVPGSKSLLESVDQALAEAERIKYPVMLKSTAGGGGIGLSRCNDAKSLTEAYHSVQRLAEANFGDAGMFVEHFIENARHIEVQM</sequence>
<dbReference type="EMBL" id="CVQI01036412">
    <property type="protein sequence ID" value="CRK47312.1"/>
    <property type="molecule type" value="Genomic_DNA"/>
</dbReference>
<evidence type="ECO:0000313" key="4">
    <source>
        <dbReference type="EMBL" id="CRK47312.1"/>
    </source>
</evidence>
<keyword evidence="1" id="KW-0092">Biotin</keyword>
<name>A0A0G4NLH2_VERLO</name>
<evidence type="ECO:0000259" key="3">
    <source>
        <dbReference type="PROSITE" id="PS50975"/>
    </source>
</evidence>
<dbReference type="GO" id="GO:0005524">
    <property type="term" value="F:ATP binding"/>
    <property type="evidence" value="ECO:0007669"/>
    <property type="project" value="UniProtKB-UniRule"/>
</dbReference>
<dbReference type="PANTHER" id="PTHR18866">
    <property type="entry name" value="CARBOXYLASE:PYRUVATE/ACETYL-COA/PROPIONYL-COA CARBOXYLASE"/>
    <property type="match status" value="1"/>
</dbReference>
<dbReference type="PROSITE" id="PS50975">
    <property type="entry name" value="ATP_GRASP"/>
    <property type="match status" value="1"/>
</dbReference>
<reference evidence="5" key="1">
    <citation type="submission" date="2015-05" db="EMBL/GenBank/DDBJ databases">
        <authorList>
            <person name="Fogelqvist Johan"/>
        </authorList>
    </citation>
    <scope>NUCLEOTIDE SEQUENCE [LARGE SCALE GENOMIC DNA]</scope>
</reference>
<protein>
    <recommendedName>
        <fullName evidence="3">ATP-grasp domain-containing protein</fullName>
    </recommendedName>
</protein>
<proteinExistence type="predicted"/>
<evidence type="ECO:0000313" key="5">
    <source>
        <dbReference type="Proteomes" id="UP000045706"/>
    </source>
</evidence>
<dbReference type="Gene3D" id="3.30.470.20">
    <property type="entry name" value="ATP-grasp fold, B domain"/>
    <property type="match status" value="1"/>
</dbReference>
<accession>A0A0G4NLH2</accession>
<evidence type="ECO:0000256" key="1">
    <source>
        <dbReference type="ARBA" id="ARBA00023267"/>
    </source>
</evidence>
<dbReference type="PROSITE" id="PS00866">
    <property type="entry name" value="CPSASE_1"/>
    <property type="match status" value="1"/>
</dbReference>
<dbReference type="AlphaFoldDB" id="A0A0G4NLH2"/>
<evidence type="ECO:0000256" key="2">
    <source>
        <dbReference type="PROSITE-ProRule" id="PRU00409"/>
    </source>
</evidence>
<dbReference type="SUPFAM" id="SSF56059">
    <property type="entry name" value="Glutathione synthetase ATP-binding domain-like"/>
    <property type="match status" value="1"/>
</dbReference>
<gene>
    <name evidence="4" type="ORF">BN1723_020250</name>
</gene>
<dbReference type="InterPro" id="IPR011761">
    <property type="entry name" value="ATP-grasp"/>
</dbReference>
<keyword evidence="2" id="KW-0067">ATP-binding</keyword>
<dbReference type="Proteomes" id="UP000045706">
    <property type="component" value="Unassembled WGS sequence"/>
</dbReference>
<feature type="non-terminal residue" evidence="4">
    <location>
        <position position="104"/>
    </location>
</feature>
<keyword evidence="2" id="KW-0547">Nucleotide-binding</keyword>
<dbReference type="PANTHER" id="PTHR18866:SF128">
    <property type="entry name" value="UREA AMIDOLYASE"/>
    <property type="match status" value="1"/>
</dbReference>
<dbReference type="Pfam" id="PF02786">
    <property type="entry name" value="CPSase_L_D2"/>
    <property type="match status" value="1"/>
</dbReference>
<feature type="domain" description="ATP-grasp" evidence="3">
    <location>
        <begin position="11"/>
        <end position="104"/>
    </location>
</feature>
<dbReference type="InterPro" id="IPR050856">
    <property type="entry name" value="Biotin_carboxylase_complex"/>
</dbReference>
<dbReference type="GO" id="GO:0046872">
    <property type="term" value="F:metal ion binding"/>
    <property type="evidence" value="ECO:0007669"/>
    <property type="project" value="InterPro"/>
</dbReference>
<dbReference type="InterPro" id="IPR005479">
    <property type="entry name" value="CPAse_ATP-bd"/>
</dbReference>
<organism evidence="4 5">
    <name type="scientific">Verticillium longisporum</name>
    <name type="common">Verticillium dahliae var. longisporum</name>
    <dbReference type="NCBI Taxonomy" id="100787"/>
    <lineage>
        <taxon>Eukaryota</taxon>
        <taxon>Fungi</taxon>
        <taxon>Dikarya</taxon>
        <taxon>Ascomycota</taxon>
        <taxon>Pezizomycotina</taxon>
        <taxon>Sordariomycetes</taxon>
        <taxon>Hypocreomycetidae</taxon>
        <taxon>Glomerellales</taxon>
        <taxon>Plectosphaerellaceae</taxon>
        <taxon>Verticillium</taxon>
    </lineage>
</organism>